<reference evidence="3" key="1">
    <citation type="submission" date="2018-06" db="EMBL/GenBank/DDBJ databases">
        <authorList>
            <person name="Zhirakovskaya E."/>
        </authorList>
    </citation>
    <scope>NUCLEOTIDE SEQUENCE</scope>
</reference>
<dbReference type="NCBIfam" id="TIGR02532">
    <property type="entry name" value="IV_pilin_GFxxxE"/>
    <property type="match status" value="1"/>
</dbReference>
<dbReference type="InterPro" id="IPR012902">
    <property type="entry name" value="N_methyl_site"/>
</dbReference>
<feature type="transmembrane region" description="Helical" evidence="1">
    <location>
        <begin position="12"/>
        <end position="37"/>
    </location>
</feature>
<dbReference type="NCBIfam" id="TIGR02523">
    <property type="entry name" value="type_IV_pilV"/>
    <property type="match status" value="1"/>
</dbReference>
<dbReference type="InterPro" id="IPR054402">
    <property type="entry name" value="Tt1218-like_dom"/>
</dbReference>
<dbReference type="AlphaFoldDB" id="A0A3B0ZNZ5"/>
<dbReference type="Pfam" id="PF22150">
    <property type="entry name" value="Tt1218-like"/>
    <property type="match status" value="1"/>
</dbReference>
<evidence type="ECO:0000256" key="1">
    <source>
        <dbReference type="SAM" id="Phobius"/>
    </source>
</evidence>
<gene>
    <name evidence="3" type="ORF">MNBD_GAMMA17-2179</name>
</gene>
<accession>A0A3B0ZNZ5</accession>
<organism evidence="3">
    <name type="scientific">hydrothermal vent metagenome</name>
    <dbReference type="NCBI Taxonomy" id="652676"/>
    <lineage>
        <taxon>unclassified sequences</taxon>
        <taxon>metagenomes</taxon>
        <taxon>ecological metagenomes</taxon>
    </lineage>
</organism>
<keyword evidence="1" id="KW-1133">Transmembrane helix</keyword>
<dbReference type="InterPro" id="IPR013362">
    <property type="entry name" value="Pilus_4_PilV"/>
</dbReference>
<keyword evidence="1" id="KW-0812">Transmembrane</keyword>
<dbReference type="Pfam" id="PF07963">
    <property type="entry name" value="N_methyl"/>
    <property type="match status" value="1"/>
</dbReference>
<proteinExistence type="predicted"/>
<dbReference type="EMBL" id="UOFQ01000120">
    <property type="protein sequence ID" value="VAW89067.1"/>
    <property type="molecule type" value="Genomic_DNA"/>
</dbReference>
<feature type="domain" description="Type IV pilin Tt1218-like" evidence="2">
    <location>
        <begin position="36"/>
        <end position="106"/>
    </location>
</feature>
<protein>
    <submittedName>
        <fullName evidence="3">Type IV fimbrial biogenesis protein PilV</fullName>
    </submittedName>
</protein>
<evidence type="ECO:0000259" key="2">
    <source>
        <dbReference type="Pfam" id="PF22150"/>
    </source>
</evidence>
<sequence>MRPHRKQQSNANAGFTLIEVLITLVIFSIGLLGLAALQANSMVNSHNAYLRSQATLMANDMADRMRANMVGVADNRYNALNGIPVNPNCITDIAGCTPAQIAIFDAFEWNTTLNAELPSGAGTVTGNSADFIITVRWDERRNGAIGTGCDPADADDLQCIAVSLTLL</sequence>
<name>A0A3B0ZNZ5_9ZZZZ</name>
<evidence type="ECO:0000313" key="3">
    <source>
        <dbReference type="EMBL" id="VAW89067.1"/>
    </source>
</evidence>
<keyword evidence="1" id="KW-0472">Membrane</keyword>